<dbReference type="PRINTS" id="PR00068">
    <property type="entry name" value="CUZNDISMTASE"/>
</dbReference>
<comment type="catalytic activity">
    <reaction evidence="5 6">
        <text>2 superoxide + 2 H(+) = H2O2 + O2</text>
        <dbReference type="Rhea" id="RHEA:20696"/>
        <dbReference type="ChEBI" id="CHEBI:15378"/>
        <dbReference type="ChEBI" id="CHEBI:15379"/>
        <dbReference type="ChEBI" id="CHEBI:16240"/>
        <dbReference type="ChEBI" id="CHEBI:18421"/>
        <dbReference type="EC" id="1.15.1.1"/>
    </reaction>
</comment>
<keyword evidence="7" id="KW-0472">Membrane</keyword>
<dbReference type="InterPro" id="IPR036423">
    <property type="entry name" value="SOD-like_Cu/Zn_dom_sf"/>
</dbReference>
<dbReference type="Pfam" id="PF00080">
    <property type="entry name" value="Sod_Cu"/>
    <property type="match status" value="1"/>
</dbReference>
<evidence type="ECO:0000259" key="8">
    <source>
        <dbReference type="Pfam" id="PF00080"/>
    </source>
</evidence>
<dbReference type="CDD" id="cd00305">
    <property type="entry name" value="Cu-Zn_Superoxide_Dismutase"/>
    <property type="match status" value="1"/>
</dbReference>
<feature type="transmembrane region" description="Helical" evidence="7">
    <location>
        <begin position="6"/>
        <end position="23"/>
    </location>
</feature>
<keyword evidence="2 6" id="KW-0862">Zinc</keyword>
<comment type="similarity">
    <text evidence="6">Belongs to the Cu-Zn superoxide dismutase family.</text>
</comment>
<evidence type="ECO:0000313" key="10">
    <source>
        <dbReference type="RefSeq" id="XP_064072770.1"/>
    </source>
</evidence>
<comment type="function">
    <text evidence="6">Destroys radicals which are normally produced within the cells and which are toxic to biological systems.</text>
</comment>
<evidence type="ECO:0000256" key="5">
    <source>
        <dbReference type="ARBA" id="ARBA00049204"/>
    </source>
</evidence>
<evidence type="ECO:0000256" key="7">
    <source>
        <dbReference type="SAM" id="Phobius"/>
    </source>
</evidence>
<dbReference type="SUPFAM" id="SSF49329">
    <property type="entry name" value="Cu,Zn superoxide dismutase-like"/>
    <property type="match status" value="1"/>
</dbReference>
<keyword evidence="4 6" id="KW-0560">Oxidoreductase</keyword>
<name>A0ABM4AN94_VANTA</name>
<proteinExistence type="inferred from homology"/>
<keyword evidence="6" id="KW-0186">Copper</keyword>
<dbReference type="Proteomes" id="UP001652626">
    <property type="component" value="Chromosome 13"/>
</dbReference>
<evidence type="ECO:0000313" key="9">
    <source>
        <dbReference type="Proteomes" id="UP001652626"/>
    </source>
</evidence>
<reference evidence="10" key="1">
    <citation type="submission" date="2025-08" db="UniProtKB">
        <authorList>
            <consortium name="RefSeq"/>
        </authorList>
    </citation>
    <scope>IDENTIFICATION</scope>
    <source>
        <tissue evidence="10">Whole body</tissue>
    </source>
</reference>
<organism evidence="9 10">
    <name type="scientific">Vanessa tameamea</name>
    <name type="common">Kamehameha butterfly</name>
    <dbReference type="NCBI Taxonomy" id="334116"/>
    <lineage>
        <taxon>Eukaryota</taxon>
        <taxon>Metazoa</taxon>
        <taxon>Ecdysozoa</taxon>
        <taxon>Arthropoda</taxon>
        <taxon>Hexapoda</taxon>
        <taxon>Insecta</taxon>
        <taxon>Pterygota</taxon>
        <taxon>Neoptera</taxon>
        <taxon>Endopterygota</taxon>
        <taxon>Lepidoptera</taxon>
        <taxon>Glossata</taxon>
        <taxon>Ditrysia</taxon>
        <taxon>Papilionoidea</taxon>
        <taxon>Nymphalidae</taxon>
        <taxon>Nymphalinae</taxon>
        <taxon>Vanessa</taxon>
    </lineage>
</organism>
<gene>
    <name evidence="10" type="primary">LOC135193596</name>
</gene>
<keyword evidence="9" id="KW-1185">Reference proteome</keyword>
<dbReference type="PROSITE" id="PS00332">
    <property type="entry name" value="SOD_CU_ZN_2"/>
    <property type="match status" value="1"/>
</dbReference>
<dbReference type="PANTHER" id="PTHR10003">
    <property type="entry name" value="SUPEROXIDE DISMUTASE CU-ZN -RELATED"/>
    <property type="match status" value="1"/>
</dbReference>
<dbReference type="EC" id="1.15.1.1" evidence="6"/>
<dbReference type="InterPro" id="IPR018152">
    <property type="entry name" value="SOD_Cu/Zn_BS"/>
</dbReference>
<protein>
    <recommendedName>
        <fullName evidence="6">Superoxide dismutase [Cu-Zn]</fullName>
        <ecNumber evidence="6">1.15.1.1</ecNumber>
    </recommendedName>
</protein>
<keyword evidence="1 6" id="KW-0479">Metal-binding</keyword>
<comment type="cofactor">
    <cofactor evidence="6">
        <name>Cu cation</name>
        <dbReference type="ChEBI" id="CHEBI:23378"/>
    </cofactor>
    <text evidence="6">Binds 1 copper ion per subunit.</text>
</comment>
<dbReference type="Gene3D" id="2.60.40.200">
    <property type="entry name" value="Superoxide dismutase, copper/zinc binding domain"/>
    <property type="match status" value="1"/>
</dbReference>
<evidence type="ECO:0000256" key="4">
    <source>
        <dbReference type="ARBA" id="ARBA00023002"/>
    </source>
</evidence>
<keyword evidence="7" id="KW-0812">Transmembrane</keyword>
<evidence type="ECO:0000256" key="1">
    <source>
        <dbReference type="ARBA" id="ARBA00022723"/>
    </source>
</evidence>
<sequence>MCGLIYFYFVVIFHSVVLINGETREAVAHLMSEQVNGTIYFTETDIGLRVHGTITGLSTGRYGFHVHELGDISTCIATGAHFNPYEADHGGRDHTVRHVGDLGNVQFVGNNALIDFVDNIITLRGRNNILGRGLVLHEQEDDLGLGDHETSLTTGNAGPRIACGVIGIRSPSDWNSGISVNPSVLLLIIGLLFLIIE</sequence>
<dbReference type="InterPro" id="IPR024134">
    <property type="entry name" value="SOD_Cu/Zn_/chaperone"/>
</dbReference>
<keyword evidence="3" id="KW-0049">Antioxidant</keyword>
<evidence type="ECO:0000256" key="3">
    <source>
        <dbReference type="ARBA" id="ARBA00022862"/>
    </source>
</evidence>
<dbReference type="GeneID" id="135193596"/>
<dbReference type="InterPro" id="IPR001424">
    <property type="entry name" value="SOD_Cu_Zn_dom"/>
</dbReference>
<dbReference type="PROSITE" id="PS00087">
    <property type="entry name" value="SOD_CU_ZN_1"/>
    <property type="match status" value="1"/>
</dbReference>
<comment type="cofactor">
    <cofactor evidence="6">
        <name>Zn(2+)</name>
        <dbReference type="ChEBI" id="CHEBI:29105"/>
    </cofactor>
    <text evidence="6">Binds 1 zinc ion per subunit.</text>
</comment>
<feature type="domain" description="Superoxide dismutase copper/zinc binding" evidence="8">
    <location>
        <begin position="35"/>
        <end position="166"/>
    </location>
</feature>
<dbReference type="RefSeq" id="XP_064072770.1">
    <property type="nucleotide sequence ID" value="XM_064216700.1"/>
</dbReference>
<keyword evidence="7" id="KW-1133">Transmembrane helix</keyword>
<feature type="transmembrane region" description="Helical" evidence="7">
    <location>
        <begin position="178"/>
        <end position="196"/>
    </location>
</feature>
<evidence type="ECO:0000256" key="2">
    <source>
        <dbReference type="ARBA" id="ARBA00022833"/>
    </source>
</evidence>
<evidence type="ECO:0000256" key="6">
    <source>
        <dbReference type="RuleBase" id="RU000393"/>
    </source>
</evidence>
<accession>A0ABM4AN94</accession>